<evidence type="ECO:0000256" key="4">
    <source>
        <dbReference type="ARBA" id="ARBA00022475"/>
    </source>
</evidence>
<evidence type="ECO:0000313" key="10">
    <source>
        <dbReference type="EMBL" id="CAJ50049.1"/>
    </source>
</evidence>
<evidence type="ECO:0000256" key="3">
    <source>
        <dbReference type="ARBA" id="ARBA00022448"/>
    </source>
</evidence>
<keyword evidence="3" id="KW-0813">Transport</keyword>
<evidence type="ECO:0000256" key="7">
    <source>
        <dbReference type="ARBA" id="ARBA00023136"/>
    </source>
</evidence>
<dbReference type="InterPro" id="IPR020846">
    <property type="entry name" value="MFS_dom"/>
</dbReference>
<feature type="transmembrane region" description="Helical" evidence="8">
    <location>
        <begin position="151"/>
        <end position="173"/>
    </location>
</feature>
<keyword evidence="5 8" id="KW-0812">Transmembrane</keyword>
<feature type="transmembrane region" description="Helical" evidence="8">
    <location>
        <begin position="125"/>
        <end position="144"/>
    </location>
</feature>
<dbReference type="EMBL" id="AM167904">
    <property type="protein sequence ID" value="CAJ50049.1"/>
    <property type="molecule type" value="Genomic_DNA"/>
</dbReference>
<feature type="transmembrane region" description="Helical" evidence="8">
    <location>
        <begin position="65"/>
        <end position="85"/>
    </location>
</feature>
<sequence length="420" mass="43822">MSAPAAPELSTIAQQDDPGYLRRGSPALHRAQWALFAAGFATFSLLYCIQPLLPLFTETFHVTPAQSSLSLSLGTGLLALAIFLVGLRSQALPRKGIMAASLFASAVLGILAACAPDWYSLLALRALQGIALGGVPAVAMAYLAEEVEPQTLGLAMGLYISGSAFGGLSGRVMTGLVADVAGWRAALGLLGLLGLIAAGLFLWLLPPSRRFKPQRGNSWQAARAGLAEHLRNGPLVCLFVMGGLLMGAFVTVYNYVGFRLLQQPFSLSQAFIGAIFVVYLVGIFASTLFGRLADKHGRSVMLVVGTVLTLAGLLLTLPDNLTMLVAGIIVFTFGFFGSHAVASGWVGQMARGYKAQASSLYLLSYYTGASVLGSLGGKSWQSGGWAGVTELSGALLLIALALSGGLALRAARNLAKQAQV</sequence>
<feature type="transmembrane region" description="Helical" evidence="8">
    <location>
        <begin position="359"/>
        <end position="377"/>
    </location>
</feature>
<feature type="transmembrane region" description="Helical" evidence="8">
    <location>
        <begin position="97"/>
        <end position="119"/>
    </location>
</feature>
<accession>Q2KXQ6</accession>
<evidence type="ECO:0000256" key="5">
    <source>
        <dbReference type="ARBA" id="ARBA00022692"/>
    </source>
</evidence>
<evidence type="ECO:0000313" key="11">
    <source>
        <dbReference type="Proteomes" id="UP000001977"/>
    </source>
</evidence>
<dbReference type="GeneID" id="92934385"/>
<dbReference type="Proteomes" id="UP000001977">
    <property type="component" value="Chromosome"/>
</dbReference>
<dbReference type="RefSeq" id="WP_012418100.1">
    <property type="nucleotide sequence ID" value="NC_010645.1"/>
</dbReference>
<dbReference type="AlphaFoldDB" id="Q2KXQ6"/>
<dbReference type="PANTHER" id="PTHR43271:SF1">
    <property type="entry name" value="INNER MEMBRANE TRANSPORT PROTEIN YNFM"/>
    <property type="match status" value="1"/>
</dbReference>
<feature type="transmembrane region" description="Helical" evidence="8">
    <location>
        <begin position="185"/>
        <end position="205"/>
    </location>
</feature>
<organism evidence="10 11">
    <name type="scientific">Bordetella avium (strain 197N)</name>
    <dbReference type="NCBI Taxonomy" id="360910"/>
    <lineage>
        <taxon>Bacteria</taxon>
        <taxon>Pseudomonadati</taxon>
        <taxon>Pseudomonadota</taxon>
        <taxon>Betaproteobacteria</taxon>
        <taxon>Burkholderiales</taxon>
        <taxon>Alcaligenaceae</taxon>
        <taxon>Bordetella</taxon>
    </lineage>
</organism>
<keyword evidence="4" id="KW-1003">Cell membrane</keyword>
<keyword evidence="6 8" id="KW-1133">Transmembrane helix</keyword>
<feature type="transmembrane region" description="Helical" evidence="8">
    <location>
        <begin position="323"/>
        <end position="347"/>
    </location>
</feature>
<dbReference type="OrthoDB" id="63984at2"/>
<feature type="transmembrane region" description="Helical" evidence="8">
    <location>
        <begin position="300"/>
        <end position="317"/>
    </location>
</feature>
<dbReference type="GO" id="GO:0022857">
    <property type="term" value="F:transmembrane transporter activity"/>
    <property type="evidence" value="ECO:0007669"/>
    <property type="project" value="InterPro"/>
</dbReference>
<dbReference type="Pfam" id="PF07690">
    <property type="entry name" value="MFS_1"/>
    <property type="match status" value="2"/>
</dbReference>
<evidence type="ECO:0000256" key="2">
    <source>
        <dbReference type="ARBA" id="ARBA00008335"/>
    </source>
</evidence>
<dbReference type="SUPFAM" id="SSF103473">
    <property type="entry name" value="MFS general substrate transporter"/>
    <property type="match status" value="1"/>
</dbReference>
<keyword evidence="7 8" id="KW-0472">Membrane</keyword>
<evidence type="ECO:0000256" key="1">
    <source>
        <dbReference type="ARBA" id="ARBA00004651"/>
    </source>
</evidence>
<dbReference type="PROSITE" id="PS50850">
    <property type="entry name" value="MFS"/>
    <property type="match status" value="1"/>
</dbReference>
<feature type="transmembrane region" description="Helical" evidence="8">
    <location>
        <begin position="235"/>
        <end position="256"/>
    </location>
</feature>
<gene>
    <name evidence="10" type="ordered locus">BAV2439</name>
</gene>
<comment type="subcellular location">
    <subcellularLocation>
        <location evidence="1">Cell membrane</location>
        <topology evidence="1">Multi-pass membrane protein</topology>
    </subcellularLocation>
</comment>
<evidence type="ECO:0000256" key="8">
    <source>
        <dbReference type="SAM" id="Phobius"/>
    </source>
</evidence>
<dbReference type="PANTHER" id="PTHR43271">
    <property type="entry name" value="BLL2771 PROTEIN"/>
    <property type="match status" value="1"/>
</dbReference>
<feature type="domain" description="Major facilitator superfamily (MFS) profile" evidence="9">
    <location>
        <begin position="27"/>
        <end position="411"/>
    </location>
</feature>
<name>Q2KXQ6_BORA1</name>
<evidence type="ECO:0000259" key="9">
    <source>
        <dbReference type="PROSITE" id="PS50850"/>
    </source>
</evidence>
<protein>
    <submittedName>
        <fullName evidence="10">Transporter</fullName>
    </submittedName>
</protein>
<dbReference type="Gene3D" id="1.20.1250.20">
    <property type="entry name" value="MFS general substrate transporter like domains"/>
    <property type="match status" value="1"/>
</dbReference>
<dbReference type="InterPro" id="IPR011701">
    <property type="entry name" value="MFS"/>
</dbReference>
<reference evidence="10 11" key="1">
    <citation type="journal article" date="2006" name="J. Bacteriol.">
        <title>Comparison of the genome sequence of the poultry pathogen Bordetella avium with those of B. bronchiseptica, B. pertussis, and B. parapertussis reveals extensive diversity in surface structures associated with host interaction.</title>
        <authorList>
            <person name="Sebaihia M."/>
            <person name="Preston A."/>
            <person name="Maskell D.J."/>
            <person name="Kuzmiak H."/>
            <person name="Connell T.D."/>
            <person name="King N.D."/>
            <person name="Orndorff P.E."/>
            <person name="Miyamoto D.M."/>
            <person name="Thomson N.R."/>
            <person name="Harris D."/>
            <person name="Goble A."/>
            <person name="Lord A."/>
            <person name="Murphy L."/>
            <person name="Quail M.A."/>
            <person name="Rutter S."/>
            <person name="Squares R."/>
            <person name="Squares S."/>
            <person name="Woodward J."/>
            <person name="Parkhill J."/>
            <person name="Temple L.M."/>
        </authorList>
    </citation>
    <scope>NUCLEOTIDE SEQUENCE [LARGE SCALE GENOMIC DNA]</scope>
    <source>
        <strain evidence="10 11">197N</strain>
    </source>
</reference>
<dbReference type="KEGG" id="bav:BAV2439"/>
<dbReference type="HOGENOM" id="CLU_001265_19_3_4"/>
<dbReference type="CDD" id="cd17324">
    <property type="entry name" value="MFS_NepI_like"/>
    <property type="match status" value="1"/>
</dbReference>
<dbReference type="eggNOG" id="COG2814">
    <property type="taxonomic scope" value="Bacteria"/>
</dbReference>
<proteinExistence type="inferred from homology"/>
<feature type="transmembrane region" description="Helical" evidence="8">
    <location>
        <begin position="383"/>
        <end position="408"/>
    </location>
</feature>
<evidence type="ECO:0000256" key="6">
    <source>
        <dbReference type="ARBA" id="ARBA00022989"/>
    </source>
</evidence>
<feature type="transmembrane region" description="Helical" evidence="8">
    <location>
        <begin position="268"/>
        <end position="288"/>
    </location>
</feature>
<dbReference type="InterPro" id="IPR036259">
    <property type="entry name" value="MFS_trans_sf"/>
</dbReference>
<feature type="transmembrane region" description="Helical" evidence="8">
    <location>
        <begin position="33"/>
        <end position="53"/>
    </location>
</feature>
<dbReference type="GO" id="GO:0005886">
    <property type="term" value="C:plasma membrane"/>
    <property type="evidence" value="ECO:0007669"/>
    <property type="project" value="UniProtKB-SubCell"/>
</dbReference>
<comment type="similarity">
    <text evidence="2">Belongs to the major facilitator superfamily.</text>
</comment>
<keyword evidence="11" id="KW-1185">Reference proteome</keyword>